<feature type="signal peptide" evidence="2">
    <location>
        <begin position="1"/>
        <end position="18"/>
    </location>
</feature>
<dbReference type="EMBL" id="CAAALY010244602">
    <property type="protein sequence ID" value="VEL32756.1"/>
    <property type="molecule type" value="Genomic_DNA"/>
</dbReference>
<organism evidence="3 4">
    <name type="scientific">Protopolystoma xenopodis</name>
    <dbReference type="NCBI Taxonomy" id="117903"/>
    <lineage>
        <taxon>Eukaryota</taxon>
        <taxon>Metazoa</taxon>
        <taxon>Spiralia</taxon>
        <taxon>Lophotrochozoa</taxon>
        <taxon>Platyhelminthes</taxon>
        <taxon>Monogenea</taxon>
        <taxon>Polyopisthocotylea</taxon>
        <taxon>Polystomatidea</taxon>
        <taxon>Polystomatidae</taxon>
        <taxon>Protopolystoma</taxon>
    </lineage>
</organism>
<evidence type="ECO:0000256" key="1">
    <source>
        <dbReference type="SAM" id="MobiDB-lite"/>
    </source>
</evidence>
<protein>
    <submittedName>
        <fullName evidence="3">Uncharacterized protein</fullName>
    </submittedName>
</protein>
<sequence length="133" mass="15001">MGLLLNSILSILLSYPFSLVPVTYKHGGRLLPNVERYGLRVSRLDLGSSQLTGVSWSNRQGSKYLQHRRRQPRDVKPLPVGQEGNSYSSAESDPDEDNSKITFSELTSKRREEHMGNASLGGFRSLFQHIWTP</sequence>
<accession>A0A448XBH0</accession>
<feature type="chain" id="PRO_5019552402" evidence="2">
    <location>
        <begin position="19"/>
        <end position="133"/>
    </location>
</feature>
<name>A0A448XBH0_9PLAT</name>
<evidence type="ECO:0000256" key="2">
    <source>
        <dbReference type="SAM" id="SignalP"/>
    </source>
</evidence>
<gene>
    <name evidence="3" type="ORF">PXEA_LOCUS26196</name>
</gene>
<evidence type="ECO:0000313" key="3">
    <source>
        <dbReference type="EMBL" id="VEL32756.1"/>
    </source>
</evidence>
<keyword evidence="2" id="KW-0732">Signal</keyword>
<evidence type="ECO:0000313" key="4">
    <source>
        <dbReference type="Proteomes" id="UP000784294"/>
    </source>
</evidence>
<feature type="region of interest" description="Disordered" evidence="1">
    <location>
        <begin position="62"/>
        <end position="115"/>
    </location>
</feature>
<proteinExistence type="predicted"/>
<reference evidence="3" key="1">
    <citation type="submission" date="2018-11" db="EMBL/GenBank/DDBJ databases">
        <authorList>
            <consortium name="Pathogen Informatics"/>
        </authorList>
    </citation>
    <scope>NUCLEOTIDE SEQUENCE</scope>
</reference>
<dbReference type="AlphaFoldDB" id="A0A448XBH0"/>
<comment type="caution">
    <text evidence="3">The sequence shown here is derived from an EMBL/GenBank/DDBJ whole genome shotgun (WGS) entry which is preliminary data.</text>
</comment>
<dbReference type="Proteomes" id="UP000784294">
    <property type="component" value="Unassembled WGS sequence"/>
</dbReference>
<keyword evidence="4" id="KW-1185">Reference proteome</keyword>